<proteinExistence type="predicted"/>
<evidence type="ECO:0000313" key="3">
    <source>
        <dbReference type="Proteomes" id="UP000318437"/>
    </source>
</evidence>
<reference evidence="2 3" key="1">
    <citation type="submission" date="2019-02" db="EMBL/GenBank/DDBJ databases">
        <title>Deep-cultivation of Planctomycetes and their phenomic and genomic characterization uncovers novel biology.</title>
        <authorList>
            <person name="Wiegand S."/>
            <person name="Jogler M."/>
            <person name="Boedeker C."/>
            <person name="Pinto D."/>
            <person name="Vollmers J."/>
            <person name="Rivas-Marin E."/>
            <person name="Kohn T."/>
            <person name="Peeters S.H."/>
            <person name="Heuer A."/>
            <person name="Rast P."/>
            <person name="Oberbeckmann S."/>
            <person name="Bunk B."/>
            <person name="Jeske O."/>
            <person name="Meyerdierks A."/>
            <person name="Storesund J.E."/>
            <person name="Kallscheuer N."/>
            <person name="Luecker S."/>
            <person name="Lage O.M."/>
            <person name="Pohl T."/>
            <person name="Merkel B.J."/>
            <person name="Hornburger P."/>
            <person name="Mueller R.-W."/>
            <person name="Bruemmer F."/>
            <person name="Labrenz M."/>
            <person name="Spormann A.M."/>
            <person name="Op Den Camp H."/>
            <person name="Overmann J."/>
            <person name="Amann R."/>
            <person name="Jetten M.S.M."/>
            <person name="Mascher T."/>
            <person name="Medema M.H."/>
            <person name="Devos D.P."/>
            <person name="Kaster A.-K."/>
            <person name="Ovreas L."/>
            <person name="Rohde M."/>
            <person name="Galperin M.Y."/>
            <person name="Jogler C."/>
        </authorList>
    </citation>
    <scope>NUCLEOTIDE SEQUENCE [LARGE SCALE GENOMIC DNA]</scope>
    <source>
        <strain evidence="2 3">Pla144</strain>
    </source>
</reference>
<dbReference type="EMBL" id="SJPS01000011">
    <property type="protein sequence ID" value="TWU21304.1"/>
    <property type="molecule type" value="Genomic_DNA"/>
</dbReference>
<sequence>MDLAPATAGPRSDALRQEPLSTVGARRLEPELGHFSCLYCIHREFRRIGVYTTELPPNSAEIATRKRSHTNAVKKTNRQGRTGAARDAGLDDGQLTPASLGRWSVANLDAPTSKIDSLRRKLCKELARRGETLEEISRRIGIEDEEARYRFPVIGVQTAASFLEVTRQRVNCYVETHGLGIRIDGRFYFSVDELVAFKLAPREPGRPIAP</sequence>
<gene>
    <name evidence="2" type="ORF">Pla144_47140</name>
</gene>
<name>A0A5C6CCW7_9BACT</name>
<evidence type="ECO:0000256" key="1">
    <source>
        <dbReference type="SAM" id="MobiDB-lite"/>
    </source>
</evidence>
<evidence type="ECO:0000313" key="2">
    <source>
        <dbReference type="EMBL" id="TWU21304.1"/>
    </source>
</evidence>
<evidence type="ECO:0008006" key="4">
    <source>
        <dbReference type="Google" id="ProtNLM"/>
    </source>
</evidence>
<comment type="caution">
    <text evidence="2">The sequence shown here is derived from an EMBL/GenBank/DDBJ whole genome shotgun (WGS) entry which is preliminary data.</text>
</comment>
<organism evidence="2 3">
    <name type="scientific">Bythopirellula polymerisocia</name>
    <dbReference type="NCBI Taxonomy" id="2528003"/>
    <lineage>
        <taxon>Bacteria</taxon>
        <taxon>Pseudomonadati</taxon>
        <taxon>Planctomycetota</taxon>
        <taxon>Planctomycetia</taxon>
        <taxon>Pirellulales</taxon>
        <taxon>Lacipirellulaceae</taxon>
        <taxon>Bythopirellula</taxon>
    </lineage>
</organism>
<accession>A0A5C6CCW7</accession>
<protein>
    <recommendedName>
        <fullName evidence="4">Helix-turn-helix domain-containing protein</fullName>
    </recommendedName>
</protein>
<feature type="region of interest" description="Disordered" evidence="1">
    <location>
        <begin position="63"/>
        <end position="92"/>
    </location>
</feature>
<keyword evidence="3" id="KW-1185">Reference proteome</keyword>
<dbReference type="Proteomes" id="UP000318437">
    <property type="component" value="Unassembled WGS sequence"/>
</dbReference>
<dbReference type="AlphaFoldDB" id="A0A5C6CCW7"/>